<proteinExistence type="predicted"/>
<dbReference type="Gene3D" id="2.60.120.260">
    <property type="entry name" value="Galactose-binding domain-like"/>
    <property type="match status" value="1"/>
</dbReference>
<dbReference type="GO" id="GO:0005813">
    <property type="term" value="C:centrosome"/>
    <property type="evidence" value="ECO:0007669"/>
    <property type="project" value="TreeGrafter"/>
</dbReference>
<dbReference type="EMBL" id="CALNXJ010000027">
    <property type="protein sequence ID" value="CAH3133330.1"/>
    <property type="molecule type" value="Genomic_DNA"/>
</dbReference>
<keyword evidence="2" id="KW-1185">Reference proteome</keyword>
<dbReference type="PANTHER" id="PTHR33906:SF1">
    <property type="entry name" value="INTRAFLAGELLAR TRANSPORT PROTEIN 25 HOMOLOG"/>
    <property type="match status" value="1"/>
</dbReference>
<name>A0AAU9X2P8_9CNID</name>
<reference evidence="1 2" key="1">
    <citation type="submission" date="2022-05" db="EMBL/GenBank/DDBJ databases">
        <authorList>
            <consortium name="Genoscope - CEA"/>
            <person name="William W."/>
        </authorList>
    </citation>
    <scope>NUCLEOTIDE SEQUENCE [LARGE SCALE GENOMIC DNA]</scope>
</reference>
<dbReference type="PANTHER" id="PTHR33906">
    <property type="entry name" value="INTRAFLAGELLAR TRANSPORT PROTEIN 25 HOMOLOG"/>
    <property type="match status" value="1"/>
</dbReference>
<evidence type="ECO:0000313" key="2">
    <source>
        <dbReference type="Proteomes" id="UP001159428"/>
    </source>
</evidence>
<dbReference type="GO" id="GO:0030992">
    <property type="term" value="C:intraciliary transport particle B"/>
    <property type="evidence" value="ECO:0007669"/>
    <property type="project" value="InterPro"/>
</dbReference>
<evidence type="ECO:0000313" key="1">
    <source>
        <dbReference type="EMBL" id="CAH3133330.1"/>
    </source>
</evidence>
<protein>
    <submittedName>
        <fullName evidence="1">Uncharacterized protein</fullName>
    </submittedName>
</protein>
<organism evidence="1 2">
    <name type="scientific">Pocillopora meandrina</name>
    <dbReference type="NCBI Taxonomy" id="46732"/>
    <lineage>
        <taxon>Eukaryota</taxon>
        <taxon>Metazoa</taxon>
        <taxon>Cnidaria</taxon>
        <taxon>Anthozoa</taxon>
        <taxon>Hexacorallia</taxon>
        <taxon>Scleractinia</taxon>
        <taxon>Astrocoeniina</taxon>
        <taxon>Pocilloporidae</taxon>
        <taxon>Pocillopora</taxon>
    </lineage>
</organism>
<gene>
    <name evidence="1" type="ORF">PMEA_00015017</name>
</gene>
<sequence length="41" mass="4572">MQRDEIKIPVTSACHLRFLIKSGLDHFVSIHNVSVDGTAVH</sequence>
<dbReference type="InterPro" id="IPR033558">
    <property type="entry name" value="IFT25"/>
</dbReference>
<dbReference type="Proteomes" id="UP001159428">
    <property type="component" value="Unassembled WGS sequence"/>
</dbReference>
<dbReference type="GO" id="GO:0042073">
    <property type="term" value="P:intraciliary transport"/>
    <property type="evidence" value="ECO:0007669"/>
    <property type="project" value="InterPro"/>
</dbReference>
<dbReference type="GO" id="GO:0005929">
    <property type="term" value="C:cilium"/>
    <property type="evidence" value="ECO:0007669"/>
    <property type="project" value="TreeGrafter"/>
</dbReference>
<comment type="caution">
    <text evidence="1">The sequence shown here is derived from an EMBL/GenBank/DDBJ whole genome shotgun (WGS) entry which is preliminary data.</text>
</comment>
<dbReference type="AlphaFoldDB" id="A0AAU9X2P8"/>
<accession>A0AAU9X2P8</accession>